<evidence type="ECO:0000313" key="3">
    <source>
        <dbReference type="Ensembl" id="ENSOABP00000069477.1"/>
    </source>
</evidence>
<dbReference type="SUPFAM" id="SSF160059">
    <property type="entry name" value="PriA/YqbF domain"/>
    <property type="match status" value="1"/>
</dbReference>
<dbReference type="InterPro" id="IPR036224">
    <property type="entry name" value="GINS_bundle-like_dom_sf"/>
</dbReference>
<dbReference type="InterPro" id="IPR038437">
    <property type="entry name" value="GINS_Psf3_sf"/>
</dbReference>
<protein>
    <recommendedName>
        <fullName evidence="1">DNA replication complex GINS protein PSF3</fullName>
    </recommendedName>
</protein>
<dbReference type="PANTHER" id="PTHR22768">
    <property type="entry name" value="DNA REPLICATION COMPLEX GINS PROTEIN PSF3"/>
    <property type="match status" value="1"/>
</dbReference>
<reference evidence="3" key="3">
    <citation type="submission" date="2025-09" db="UniProtKB">
        <authorList>
            <consortium name="Ensembl"/>
        </authorList>
    </citation>
    <scope>IDENTIFICATION</scope>
</reference>
<comment type="function">
    <text evidence="1">The GINS complex plays an essential role in the initiation of DNA replication.</text>
</comment>
<evidence type="ECO:0000259" key="2">
    <source>
        <dbReference type="Pfam" id="PF22466"/>
    </source>
</evidence>
<comment type="subcellular location">
    <subcellularLocation>
        <location evidence="1">Nucleus</location>
    </subcellularLocation>
</comment>
<feature type="domain" description="DNA replication complex GINS protein PSF3 N-terminal" evidence="2">
    <location>
        <begin position="21"/>
        <end position="55"/>
    </location>
</feature>
<dbReference type="Proteomes" id="UP000472276">
    <property type="component" value="Unassembled WGS sequence"/>
</dbReference>
<organism evidence="3 4">
    <name type="scientific">Oreochromis aureus</name>
    <name type="common">Israeli tilapia</name>
    <name type="synonym">Chromis aureus</name>
    <dbReference type="NCBI Taxonomy" id="47969"/>
    <lineage>
        <taxon>Eukaryota</taxon>
        <taxon>Metazoa</taxon>
        <taxon>Chordata</taxon>
        <taxon>Craniata</taxon>
        <taxon>Vertebrata</taxon>
        <taxon>Euteleostomi</taxon>
        <taxon>Actinopterygii</taxon>
        <taxon>Neopterygii</taxon>
        <taxon>Teleostei</taxon>
        <taxon>Neoteleostei</taxon>
        <taxon>Acanthomorphata</taxon>
        <taxon>Ovalentaria</taxon>
        <taxon>Cichlomorphae</taxon>
        <taxon>Cichliformes</taxon>
        <taxon>Cichlidae</taxon>
        <taxon>African cichlids</taxon>
        <taxon>Pseudocrenilabrinae</taxon>
        <taxon>Oreochromini</taxon>
        <taxon>Oreochromis</taxon>
    </lineage>
</organism>
<dbReference type="CDD" id="cd21693">
    <property type="entry name" value="GINS_B_Psf3"/>
    <property type="match status" value="1"/>
</dbReference>
<dbReference type="Pfam" id="PF22466">
    <property type="entry name" value="PSF3_N"/>
    <property type="match status" value="1"/>
</dbReference>
<accession>A0AAZ1XPH0</accession>
<gene>
    <name evidence="3" type="primary">GINS3</name>
</gene>
<dbReference type="InterPro" id="IPR055221">
    <property type="entry name" value="PSF3_N"/>
</dbReference>
<dbReference type="AlphaFoldDB" id="A0AAZ1XPH0"/>
<sequence length="133" mass="15127">MDTQSYFPVPPGVGMEENFLSLDDILLSHERLPIRTECTFPRLGFLEKSSDTQDIPETFIARFRRTMDSSQNAYNEDTSALVERLDCLEKALFRSGQSGLNGFQSWEKGQASQLTASSLVLNYRKRKITDVQP</sequence>
<dbReference type="Gene3D" id="1.20.58.2050">
    <property type="match status" value="2"/>
</dbReference>
<dbReference type="GO" id="GO:1902975">
    <property type="term" value="P:mitotic DNA replication initiation"/>
    <property type="evidence" value="ECO:0007669"/>
    <property type="project" value="TreeGrafter"/>
</dbReference>
<comment type="similarity">
    <text evidence="1">Belongs to the GINS3/PSF3 family.</text>
</comment>
<comment type="subunit">
    <text evidence="1">Component of the GINS complex.</text>
</comment>
<dbReference type="GO" id="GO:0000811">
    <property type="term" value="C:GINS complex"/>
    <property type="evidence" value="ECO:0007669"/>
    <property type="project" value="UniProtKB-UniRule"/>
</dbReference>
<name>A0AAZ1XPH0_OREAU</name>
<dbReference type="SUPFAM" id="SSF158573">
    <property type="entry name" value="GINS helical bundle-like"/>
    <property type="match status" value="1"/>
</dbReference>
<dbReference type="InterPro" id="IPR010492">
    <property type="entry name" value="GINS_Psf3"/>
</dbReference>
<reference evidence="3" key="2">
    <citation type="submission" date="2025-08" db="UniProtKB">
        <authorList>
            <consortium name="Ensembl"/>
        </authorList>
    </citation>
    <scope>IDENTIFICATION</scope>
</reference>
<evidence type="ECO:0000256" key="1">
    <source>
        <dbReference type="RuleBase" id="RU367161"/>
    </source>
</evidence>
<reference evidence="4" key="1">
    <citation type="submission" date="2020-03" db="EMBL/GenBank/DDBJ databases">
        <title>Evolution of repeat sequences and sex chromosomes of tilapia species revealed by chromosome-level genomes.</title>
        <authorList>
            <person name="Xu L."/>
            <person name="Tao W."/>
            <person name="Wang D."/>
            <person name="Zhou Q."/>
        </authorList>
    </citation>
    <scope>NUCLEOTIDE SEQUENCE [LARGE SCALE GENOMIC DNA]</scope>
    <source>
        <strain evidence="4">Israel</strain>
    </source>
</reference>
<dbReference type="CDD" id="cd11713">
    <property type="entry name" value="GINS_A_psf3"/>
    <property type="match status" value="1"/>
</dbReference>
<keyword evidence="1" id="KW-0539">Nucleus</keyword>
<keyword evidence="1" id="KW-0235">DNA replication</keyword>
<proteinExistence type="inferred from homology"/>
<keyword evidence="4" id="KW-1185">Reference proteome</keyword>
<dbReference type="Ensembl" id="ENSOABT00000085452.1">
    <property type="protein sequence ID" value="ENSOABP00000069477.1"/>
    <property type="gene ID" value="ENSOABG00000019732.2"/>
</dbReference>
<evidence type="ECO:0000313" key="4">
    <source>
        <dbReference type="Proteomes" id="UP000472276"/>
    </source>
</evidence>
<dbReference type="PANTHER" id="PTHR22768:SF0">
    <property type="entry name" value="DNA REPLICATION COMPLEX GINS PROTEIN PSF3"/>
    <property type="match status" value="1"/>
</dbReference>